<dbReference type="EMBL" id="OZ034821">
    <property type="protein sequence ID" value="CAL1406229.1"/>
    <property type="molecule type" value="Genomic_DNA"/>
</dbReference>
<organism evidence="1 2">
    <name type="scientific">Linum trigynum</name>
    <dbReference type="NCBI Taxonomy" id="586398"/>
    <lineage>
        <taxon>Eukaryota</taxon>
        <taxon>Viridiplantae</taxon>
        <taxon>Streptophyta</taxon>
        <taxon>Embryophyta</taxon>
        <taxon>Tracheophyta</taxon>
        <taxon>Spermatophyta</taxon>
        <taxon>Magnoliopsida</taxon>
        <taxon>eudicotyledons</taxon>
        <taxon>Gunneridae</taxon>
        <taxon>Pentapetalae</taxon>
        <taxon>rosids</taxon>
        <taxon>fabids</taxon>
        <taxon>Malpighiales</taxon>
        <taxon>Linaceae</taxon>
        <taxon>Linum</taxon>
    </lineage>
</organism>
<gene>
    <name evidence="1" type="ORF">LTRI10_LOCUS45967</name>
</gene>
<name>A0AAV2G6F0_9ROSI</name>
<evidence type="ECO:0000313" key="1">
    <source>
        <dbReference type="EMBL" id="CAL1406229.1"/>
    </source>
</evidence>
<dbReference type="Proteomes" id="UP001497516">
    <property type="component" value="Chromosome 8"/>
</dbReference>
<reference evidence="1 2" key="1">
    <citation type="submission" date="2024-04" db="EMBL/GenBank/DDBJ databases">
        <authorList>
            <person name="Fracassetti M."/>
        </authorList>
    </citation>
    <scope>NUCLEOTIDE SEQUENCE [LARGE SCALE GENOMIC DNA]</scope>
</reference>
<proteinExistence type="predicted"/>
<keyword evidence="2" id="KW-1185">Reference proteome</keyword>
<dbReference type="AlphaFoldDB" id="A0AAV2G6F0"/>
<evidence type="ECO:0000313" key="2">
    <source>
        <dbReference type="Proteomes" id="UP001497516"/>
    </source>
</evidence>
<protein>
    <submittedName>
        <fullName evidence="1">Uncharacterized protein</fullName>
    </submittedName>
</protein>
<sequence>MKWLCWVAQGMEGYQPFVGDHVPRPQTMDDRLHKRCVQDPPRLLELQCIDVGALKLLVLVRRKADGVEGLIVAEVIYVQPLRHGHVRGVEPHVLGEPIISQHMILTSQHKLHVQPVALARRDHMGEGRVELDIEHTVNELVNRQEVSPLGMNENPRHCFPAHEPGEQIQVQHLVSSCLAVPPLLEHGVVFLVVHQVVNVLMARINHLAKHQRHTPYMGTFINLKSMGEKRIPPHLRFH</sequence>
<accession>A0AAV2G6F0</accession>